<dbReference type="PROSITE" id="PS00211">
    <property type="entry name" value="ABC_TRANSPORTER_1"/>
    <property type="match status" value="1"/>
</dbReference>
<dbReference type="Gene3D" id="3.40.50.300">
    <property type="entry name" value="P-loop containing nucleotide triphosphate hydrolases"/>
    <property type="match status" value="1"/>
</dbReference>
<dbReference type="AlphaFoldDB" id="A0A6N9NKV1"/>
<keyword evidence="5 11" id="KW-0067">ATP-binding</keyword>
<dbReference type="GO" id="GO:0016020">
    <property type="term" value="C:membrane"/>
    <property type="evidence" value="ECO:0007669"/>
    <property type="project" value="UniProtKB-SubCell"/>
</dbReference>
<dbReference type="GO" id="GO:0140359">
    <property type="term" value="F:ABC-type transporter activity"/>
    <property type="evidence" value="ECO:0007669"/>
    <property type="project" value="InterPro"/>
</dbReference>
<name>A0A6N9NKV1_9FLAO</name>
<evidence type="ECO:0000256" key="5">
    <source>
        <dbReference type="ARBA" id="ARBA00022840"/>
    </source>
</evidence>
<feature type="domain" description="ABC transporter" evidence="10">
    <location>
        <begin position="248"/>
        <end position="489"/>
    </location>
</feature>
<dbReference type="InterPro" id="IPR013525">
    <property type="entry name" value="ABC2_TM"/>
</dbReference>
<feature type="transmembrane region" description="Helical" evidence="9">
    <location>
        <begin position="731"/>
        <end position="750"/>
    </location>
</feature>
<organism evidence="11 12">
    <name type="scientific">Acidiluteibacter ferrifornacis</name>
    <dbReference type="NCBI Taxonomy" id="2692424"/>
    <lineage>
        <taxon>Bacteria</taxon>
        <taxon>Pseudomonadati</taxon>
        <taxon>Bacteroidota</taxon>
        <taxon>Flavobacteriia</taxon>
        <taxon>Flavobacteriales</taxon>
        <taxon>Cryomorphaceae</taxon>
        <taxon>Acidiluteibacter</taxon>
    </lineage>
</organism>
<comment type="subcellular location">
    <subcellularLocation>
        <location evidence="1">Membrane</location>
        <topology evidence="1">Multi-pass membrane protein</topology>
    </subcellularLocation>
</comment>
<dbReference type="GO" id="GO:0005524">
    <property type="term" value="F:ATP binding"/>
    <property type="evidence" value="ECO:0007669"/>
    <property type="project" value="UniProtKB-KW"/>
</dbReference>
<evidence type="ECO:0000259" key="10">
    <source>
        <dbReference type="PROSITE" id="PS50893"/>
    </source>
</evidence>
<dbReference type="Pfam" id="PF01061">
    <property type="entry name" value="ABC2_membrane"/>
    <property type="match status" value="1"/>
</dbReference>
<reference evidence="11 12" key="1">
    <citation type="submission" date="2019-12" db="EMBL/GenBank/DDBJ databases">
        <authorList>
            <person name="Zhao J."/>
        </authorList>
    </citation>
    <scope>NUCLEOTIDE SEQUENCE [LARGE SCALE GENOMIC DNA]</scope>
    <source>
        <strain evidence="11 12">S-15</strain>
    </source>
</reference>
<keyword evidence="2" id="KW-0813">Transport</keyword>
<dbReference type="InterPro" id="IPR017871">
    <property type="entry name" value="ABC_transporter-like_CS"/>
</dbReference>
<dbReference type="InterPro" id="IPR003593">
    <property type="entry name" value="AAA+_ATPase"/>
</dbReference>
<keyword evidence="7 9" id="KW-0472">Membrane</keyword>
<dbReference type="SMART" id="SM00382">
    <property type="entry name" value="AAA"/>
    <property type="match status" value="1"/>
</dbReference>
<dbReference type="EMBL" id="WWNE01000007">
    <property type="protein sequence ID" value="NBG66492.1"/>
    <property type="molecule type" value="Genomic_DNA"/>
</dbReference>
<dbReference type="GO" id="GO:0016887">
    <property type="term" value="F:ATP hydrolysis activity"/>
    <property type="evidence" value="ECO:0007669"/>
    <property type="project" value="InterPro"/>
</dbReference>
<keyword evidence="4" id="KW-0547">Nucleotide-binding</keyword>
<feature type="transmembrane region" description="Helical" evidence="9">
    <location>
        <begin position="982"/>
        <end position="1002"/>
    </location>
</feature>
<dbReference type="PROSITE" id="PS50893">
    <property type="entry name" value="ABC_TRANSPORTER_2"/>
    <property type="match status" value="1"/>
</dbReference>
<evidence type="ECO:0000256" key="8">
    <source>
        <dbReference type="SAM" id="MobiDB-lite"/>
    </source>
</evidence>
<keyword evidence="6 9" id="KW-1133">Transmembrane helix</keyword>
<evidence type="ECO:0000256" key="6">
    <source>
        <dbReference type="ARBA" id="ARBA00022989"/>
    </source>
</evidence>
<feature type="region of interest" description="Disordered" evidence="8">
    <location>
        <begin position="523"/>
        <end position="546"/>
    </location>
</feature>
<feature type="transmembrane region" description="Helical" evidence="9">
    <location>
        <begin position="624"/>
        <end position="644"/>
    </location>
</feature>
<evidence type="ECO:0000256" key="3">
    <source>
        <dbReference type="ARBA" id="ARBA00022692"/>
    </source>
</evidence>
<dbReference type="PANTHER" id="PTHR48041:SF139">
    <property type="entry name" value="PROTEIN SCARLET"/>
    <property type="match status" value="1"/>
</dbReference>
<evidence type="ECO:0000256" key="1">
    <source>
        <dbReference type="ARBA" id="ARBA00004141"/>
    </source>
</evidence>
<sequence>MSERILKALMQLFAIVANVGEDNKLGRDFVAFFLKQQLNQELVNKYLEVFDEFVEQQSRKKDGSKARKRTSVNSVKVLVICTQINKELTQKQKIFVLLKLLEFVYLDDDVVPQALEFVDTVADTFNIEPEEYKRCKSFIESDVNHSIDSEDFLIVGSKPPEANSKTKFIQADGLNGKLRILFVKSVRMLFVKYLGTSELQLNGQIILPYKIYILNQGSSLRGSKLSTIYYSDIISKFLADKNEELTTFTADNITYQFKNGNIGLHPMSFQEESGGLIGIMGASGAGKSTLLNVLNGNYRPTTGAVRINGFDINDPENKEKIEGVIGYVSQDDLLIEELTVFQNLFFNAKLCFGNLSEKQLIRMVIKVLNSLGLYETKDLKVGSPMDKTISGGQRKRVNIALELIREPAVLFVDEPTSGLSSRDSENIMDLLKELSLRGKLIFVVIHQPSSDIFKMFDKLLILDTGGYLIYNGNPVDAIIYFKTLANQANKSESECGECGNVNPEQIFNIIESKVIDEYGNLTDSRKTSPPEWQESYKEKNEGGALPPIKNTDNPVITFKIPSLFNQFKVFIKRDILSKLTNKQYLLINFLEAPILAFILAFIVKYKNVDAAVSNAYVFRENENITAYIFMSVIVALFMGLTVAAEEIIRDQKIRKREKFLNLSNGSYLFSKIGIMFLVSAIQTLSFVLVGNTILEIQGMYFDYWLILFSTSCFANMLGLNISSAFNSAVTIYILIPFLVIPQLILSGVIVKFEKLNPTITVQNKVPWSGDVMVSKWAFEALAVNQFKNNKFNKNFYYADKELKKYGFKKNFWMGRMKEKVNFVQRNLEDETKRQEVIDGIELLKYEVEGVQKLVPDYPFEKIDLLTIEQIDGPTIELLKEYLAELNDLFIDKYNELTAEKDKIVVSLNKTDEDREAFIKLKDDYTNESLTDLVTNKNDLNKIIEWNNRLIQHSNPVYKDPDGFRAHFFAPSKELFGTKITTFSANLLVIWLFSIVLAVTLYFDLLKHFLDWIEKQFTKIKFAK</sequence>
<evidence type="ECO:0000256" key="4">
    <source>
        <dbReference type="ARBA" id="ARBA00022741"/>
    </source>
</evidence>
<feature type="transmembrane region" description="Helical" evidence="9">
    <location>
        <begin position="665"/>
        <end position="689"/>
    </location>
</feature>
<dbReference type="InterPro" id="IPR050352">
    <property type="entry name" value="ABCG_transporters"/>
</dbReference>
<dbReference type="InterPro" id="IPR027417">
    <property type="entry name" value="P-loop_NTPase"/>
</dbReference>
<keyword evidence="12" id="KW-1185">Reference proteome</keyword>
<accession>A0A6N9NKV1</accession>
<comment type="caution">
    <text evidence="11">The sequence shown here is derived from an EMBL/GenBank/DDBJ whole genome shotgun (WGS) entry which is preliminary data.</text>
</comment>
<evidence type="ECO:0000256" key="2">
    <source>
        <dbReference type="ARBA" id="ARBA00022448"/>
    </source>
</evidence>
<evidence type="ECO:0000313" key="11">
    <source>
        <dbReference type="EMBL" id="NBG66492.1"/>
    </source>
</evidence>
<evidence type="ECO:0000256" key="7">
    <source>
        <dbReference type="ARBA" id="ARBA00023136"/>
    </source>
</evidence>
<evidence type="ECO:0000313" key="12">
    <source>
        <dbReference type="Proteomes" id="UP000470771"/>
    </source>
</evidence>
<protein>
    <submittedName>
        <fullName evidence="11">ATP-binding cassette domain-containing protein</fullName>
    </submittedName>
</protein>
<dbReference type="Pfam" id="PF00005">
    <property type="entry name" value="ABC_tran"/>
    <property type="match status" value="1"/>
</dbReference>
<proteinExistence type="predicted"/>
<gene>
    <name evidence="11" type="ORF">GQN54_10215</name>
</gene>
<feature type="compositionally biased region" description="Basic and acidic residues" evidence="8">
    <location>
        <begin position="523"/>
        <end position="541"/>
    </location>
</feature>
<feature type="transmembrane region" description="Helical" evidence="9">
    <location>
        <begin position="584"/>
        <end position="604"/>
    </location>
</feature>
<evidence type="ECO:0000256" key="9">
    <source>
        <dbReference type="SAM" id="Phobius"/>
    </source>
</evidence>
<dbReference type="SUPFAM" id="SSF52540">
    <property type="entry name" value="P-loop containing nucleoside triphosphate hydrolases"/>
    <property type="match status" value="1"/>
</dbReference>
<feature type="transmembrane region" description="Helical" evidence="9">
    <location>
        <begin position="701"/>
        <end position="719"/>
    </location>
</feature>
<dbReference type="RefSeq" id="WP_160633438.1">
    <property type="nucleotide sequence ID" value="NZ_WWNE01000007.1"/>
</dbReference>
<dbReference type="PANTHER" id="PTHR48041">
    <property type="entry name" value="ABC TRANSPORTER G FAMILY MEMBER 28"/>
    <property type="match status" value="1"/>
</dbReference>
<keyword evidence="3 9" id="KW-0812">Transmembrane</keyword>
<dbReference type="Proteomes" id="UP000470771">
    <property type="component" value="Unassembled WGS sequence"/>
</dbReference>
<dbReference type="InterPro" id="IPR003439">
    <property type="entry name" value="ABC_transporter-like_ATP-bd"/>
</dbReference>